<feature type="compositionally biased region" description="Basic residues" evidence="2">
    <location>
        <begin position="1"/>
        <end position="18"/>
    </location>
</feature>
<accession>A0AAW2RZJ5</accession>
<name>A0AAW2RZJ5_SESRA</name>
<feature type="region of interest" description="Disordered" evidence="2">
    <location>
        <begin position="1"/>
        <end position="49"/>
    </location>
</feature>
<protein>
    <submittedName>
        <fullName evidence="3">Uncharacterized protein</fullName>
    </submittedName>
</protein>
<sequence>MAPLRRGRRKRGGGRGRGRGAVEPAAAEETHYQDSCHLSHNSTNPETSQDHQECVAAACPAPPRYPTRRSRAFFAECASLSLRHPVRSVCIPSHESHSVTHATRILNETNDGPVSSNGDDSITSQQPPQHSVVSDSAAISSPDEGTLRYPYEIGDLELIRKDNAAPNVDNFVTSGSTVRSAPVSKHSLDLDNLTTNLISQRQGPQDVLDVHQPVTESCRVSRGEERPEKSTTDYVPRKSQCLSRSHSINLTEFARRLQDDLDDDPEEVESAIDPAFDCINGHRVKREIAPLLRVIFEKYGDITCESDVGSDTILAFFLERLCAIFRRLEQTSFFDITNIELNDMLDQVCLFEREKLNVGWLREKLEYISQTKISFQEYLRFKEDEAKQDASIGSLETELVDYRRELSDLQQKISLVEKKISAAEEDLVAKRDKADQTRKVASDIKAREHRMMILLDAATQSDVKTNSNRKMYAMAMELDEVSQFHSRCKLGES</sequence>
<dbReference type="PANTHER" id="PTHR35358:SF10">
    <property type="entry name" value="PLANT PHOSPHOLIPASE-LIKE PROTEIN"/>
    <property type="match status" value="1"/>
</dbReference>
<dbReference type="EMBL" id="JACGWJ010000012">
    <property type="protein sequence ID" value="KAL0385701.1"/>
    <property type="molecule type" value="Genomic_DNA"/>
</dbReference>
<proteinExistence type="predicted"/>
<gene>
    <name evidence="3" type="ORF">Sradi_2964400</name>
</gene>
<feature type="coiled-coil region" evidence="1">
    <location>
        <begin position="392"/>
        <end position="433"/>
    </location>
</feature>
<evidence type="ECO:0000313" key="3">
    <source>
        <dbReference type="EMBL" id="KAL0385701.1"/>
    </source>
</evidence>
<comment type="caution">
    <text evidence="3">The sequence shown here is derived from an EMBL/GenBank/DDBJ whole genome shotgun (WGS) entry which is preliminary data.</text>
</comment>
<reference evidence="3" key="2">
    <citation type="journal article" date="2024" name="Plant">
        <title>Genomic evolution and insights into agronomic trait innovations of Sesamum species.</title>
        <authorList>
            <person name="Miao H."/>
            <person name="Wang L."/>
            <person name="Qu L."/>
            <person name="Liu H."/>
            <person name="Sun Y."/>
            <person name="Le M."/>
            <person name="Wang Q."/>
            <person name="Wei S."/>
            <person name="Zheng Y."/>
            <person name="Lin W."/>
            <person name="Duan Y."/>
            <person name="Cao H."/>
            <person name="Xiong S."/>
            <person name="Wang X."/>
            <person name="Wei L."/>
            <person name="Li C."/>
            <person name="Ma Q."/>
            <person name="Ju M."/>
            <person name="Zhao R."/>
            <person name="Li G."/>
            <person name="Mu C."/>
            <person name="Tian Q."/>
            <person name="Mei H."/>
            <person name="Zhang T."/>
            <person name="Gao T."/>
            <person name="Zhang H."/>
        </authorList>
    </citation>
    <scope>NUCLEOTIDE SEQUENCE</scope>
    <source>
        <strain evidence="3">G02</strain>
    </source>
</reference>
<feature type="compositionally biased region" description="Polar residues" evidence="2">
    <location>
        <begin position="108"/>
        <end position="139"/>
    </location>
</feature>
<keyword evidence="1" id="KW-0175">Coiled coil</keyword>
<dbReference type="Pfam" id="PF05278">
    <property type="entry name" value="PEARLI-4"/>
    <property type="match status" value="1"/>
</dbReference>
<organism evidence="3">
    <name type="scientific">Sesamum radiatum</name>
    <name type="common">Black benniseed</name>
    <dbReference type="NCBI Taxonomy" id="300843"/>
    <lineage>
        <taxon>Eukaryota</taxon>
        <taxon>Viridiplantae</taxon>
        <taxon>Streptophyta</taxon>
        <taxon>Embryophyta</taxon>
        <taxon>Tracheophyta</taxon>
        <taxon>Spermatophyta</taxon>
        <taxon>Magnoliopsida</taxon>
        <taxon>eudicotyledons</taxon>
        <taxon>Gunneridae</taxon>
        <taxon>Pentapetalae</taxon>
        <taxon>asterids</taxon>
        <taxon>lamiids</taxon>
        <taxon>Lamiales</taxon>
        <taxon>Pedaliaceae</taxon>
        <taxon>Sesamum</taxon>
    </lineage>
</organism>
<feature type="compositionally biased region" description="Polar residues" evidence="2">
    <location>
        <begin position="36"/>
        <end position="47"/>
    </location>
</feature>
<feature type="region of interest" description="Disordered" evidence="2">
    <location>
        <begin position="108"/>
        <end position="146"/>
    </location>
</feature>
<reference evidence="3" key="1">
    <citation type="submission" date="2020-06" db="EMBL/GenBank/DDBJ databases">
        <authorList>
            <person name="Li T."/>
            <person name="Hu X."/>
            <person name="Zhang T."/>
            <person name="Song X."/>
            <person name="Zhang H."/>
            <person name="Dai N."/>
            <person name="Sheng W."/>
            <person name="Hou X."/>
            <person name="Wei L."/>
        </authorList>
    </citation>
    <scope>NUCLEOTIDE SEQUENCE</scope>
    <source>
        <strain evidence="3">G02</strain>
        <tissue evidence="3">Leaf</tissue>
    </source>
</reference>
<evidence type="ECO:0000256" key="1">
    <source>
        <dbReference type="SAM" id="Coils"/>
    </source>
</evidence>
<evidence type="ECO:0000256" key="2">
    <source>
        <dbReference type="SAM" id="MobiDB-lite"/>
    </source>
</evidence>
<dbReference type="InterPro" id="IPR007942">
    <property type="entry name" value="PLipase-like"/>
</dbReference>
<dbReference type="PANTHER" id="PTHR35358">
    <property type="entry name" value="OS06G0711100 PROTEIN"/>
    <property type="match status" value="1"/>
</dbReference>
<dbReference type="AlphaFoldDB" id="A0AAW2RZJ5"/>